<sequence>MNRANALVFDKLNKCFKFDHVSPLLKDTEKFENDVNIVIPSVHKHIGYFASLQPESPTSESPTSKYLRFSSFCPDISEEDIGGTSNQQPIGVKKAKEKKKNYEENTEMITEMREENRHLVNIDK</sequence>
<proteinExistence type="predicted"/>
<evidence type="ECO:0000313" key="4">
    <source>
        <dbReference type="Proteomes" id="UP001604277"/>
    </source>
</evidence>
<evidence type="ECO:0000313" key="3">
    <source>
        <dbReference type="EMBL" id="KAL2520050.1"/>
    </source>
</evidence>
<dbReference type="InterPro" id="IPR029466">
    <property type="entry name" value="NAM-associated_C"/>
</dbReference>
<name>A0ABD1U4W3_9LAMI</name>
<keyword evidence="4" id="KW-1185">Reference proteome</keyword>
<comment type="caution">
    <text evidence="3">The sequence shown here is derived from an EMBL/GenBank/DDBJ whole genome shotgun (WGS) entry which is preliminary data.</text>
</comment>
<gene>
    <name evidence="3" type="ORF">Fot_23973</name>
</gene>
<accession>A0ABD1U4W3</accession>
<dbReference type="Pfam" id="PF14303">
    <property type="entry name" value="NAM-associated"/>
    <property type="match status" value="1"/>
</dbReference>
<dbReference type="AlphaFoldDB" id="A0ABD1U4W3"/>
<dbReference type="EMBL" id="JBFOLJ010000007">
    <property type="protein sequence ID" value="KAL2520050.1"/>
    <property type="molecule type" value="Genomic_DNA"/>
</dbReference>
<organism evidence="3 4">
    <name type="scientific">Forsythia ovata</name>
    <dbReference type="NCBI Taxonomy" id="205694"/>
    <lineage>
        <taxon>Eukaryota</taxon>
        <taxon>Viridiplantae</taxon>
        <taxon>Streptophyta</taxon>
        <taxon>Embryophyta</taxon>
        <taxon>Tracheophyta</taxon>
        <taxon>Spermatophyta</taxon>
        <taxon>Magnoliopsida</taxon>
        <taxon>eudicotyledons</taxon>
        <taxon>Gunneridae</taxon>
        <taxon>Pentapetalae</taxon>
        <taxon>asterids</taxon>
        <taxon>lamiids</taxon>
        <taxon>Lamiales</taxon>
        <taxon>Oleaceae</taxon>
        <taxon>Forsythieae</taxon>
        <taxon>Forsythia</taxon>
    </lineage>
</organism>
<dbReference type="Proteomes" id="UP001604277">
    <property type="component" value="Unassembled WGS sequence"/>
</dbReference>
<evidence type="ECO:0000259" key="2">
    <source>
        <dbReference type="Pfam" id="PF14303"/>
    </source>
</evidence>
<evidence type="ECO:0000256" key="1">
    <source>
        <dbReference type="SAM" id="MobiDB-lite"/>
    </source>
</evidence>
<feature type="domain" description="No apical meristem-associated C-terminal" evidence="2">
    <location>
        <begin position="14"/>
        <end position="120"/>
    </location>
</feature>
<reference evidence="4" key="1">
    <citation type="submission" date="2024-07" db="EMBL/GenBank/DDBJ databases">
        <title>Two chromosome-level genome assemblies of Korean endemic species Abeliophyllum distichum and Forsythia ovata (Oleaceae).</title>
        <authorList>
            <person name="Jang H."/>
        </authorList>
    </citation>
    <scope>NUCLEOTIDE SEQUENCE [LARGE SCALE GENOMIC DNA]</scope>
</reference>
<feature type="region of interest" description="Disordered" evidence="1">
    <location>
        <begin position="78"/>
        <end position="102"/>
    </location>
</feature>
<protein>
    <recommendedName>
        <fullName evidence="2">No apical meristem-associated C-terminal domain-containing protein</fullName>
    </recommendedName>
</protein>